<feature type="domain" description="Glucose/Sorbosone dehydrogenase" evidence="2">
    <location>
        <begin position="70"/>
        <end position="402"/>
    </location>
</feature>
<evidence type="ECO:0000313" key="4">
    <source>
        <dbReference type="Proteomes" id="UP000530564"/>
    </source>
</evidence>
<evidence type="ECO:0000313" key="3">
    <source>
        <dbReference type="EMBL" id="MBB3893353.1"/>
    </source>
</evidence>
<comment type="caution">
    <text evidence="3">The sequence shown here is derived from an EMBL/GenBank/DDBJ whole genome shotgun (WGS) entry which is preliminary data.</text>
</comment>
<proteinExistence type="predicted"/>
<protein>
    <submittedName>
        <fullName evidence="3">Glucose/arabinose dehydrogenase</fullName>
    </submittedName>
</protein>
<dbReference type="InterPro" id="IPR012938">
    <property type="entry name" value="Glc/Sorbosone_DH"/>
</dbReference>
<dbReference type="Proteomes" id="UP000530564">
    <property type="component" value="Unassembled WGS sequence"/>
</dbReference>
<dbReference type="Pfam" id="PF07995">
    <property type="entry name" value="GSDH"/>
    <property type="match status" value="1"/>
</dbReference>
<organism evidence="3 4">
    <name type="scientific">Phenylobacterium haematophilum</name>
    <dbReference type="NCBI Taxonomy" id="98513"/>
    <lineage>
        <taxon>Bacteria</taxon>
        <taxon>Pseudomonadati</taxon>
        <taxon>Pseudomonadota</taxon>
        <taxon>Alphaproteobacteria</taxon>
        <taxon>Caulobacterales</taxon>
        <taxon>Caulobacteraceae</taxon>
        <taxon>Phenylobacterium</taxon>
    </lineage>
</organism>
<evidence type="ECO:0000256" key="1">
    <source>
        <dbReference type="SAM" id="MobiDB-lite"/>
    </source>
</evidence>
<dbReference type="RefSeq" id="WP_183776863.1">
    <property type="nucleotide sequence ID" value="NZ_JACIDK010000009.1"/>
</dbReference>
<reference evidence="3 4" key="1">
    <citation type="submission" date="2020-08" db="EMBL/GenBank/DDBJ databases">
        <title>Genomic Encyclopedia of Type Strains, Phase IV (KMG-IV): sequencing the most valuable type-strain genomes for metagenomic binning, comparative biology and taxonomic classification.</title>
        <authorList>
            <person name="Goeker M."/>
        </authorList>
    </citation>
    <scope>NUCLEOTIDE SEQUENCE [LARGE SCALE GENOMIC DNA]</scope>
    <source>
        <strain evidence="3 4">DSM 21793</strain>
    </source>
</reference>
<dbReference type="EMBL" id="JACIDK010000009">
    <property type="protein sequence ID" value="MBB3893353.1"/>
    <property type="molecule type" value="Genomic_DNA"/>
</dbReference>
<dbReference type="InterPro" id="IPR011042">
    <property type="entry name" value="6-blade_b-propeller_TolB-like"/>
</dbReference>
<dbReference type="SUPFAM" id="SSF50952">
    <property type="entry name" value="Soluble quinoprotein glucose dehydrogenase"/>
    <property type="match status" value="1"/>
</dbReference>
<gene>
    <name evidence="3" type="ORF">GGQ61_004095</name>
</gene>
<feature type="region of interest" description="Disordered" evidence="1">
    <location>
        <begin position="21"/>
        <end position="51"/>
    </location>
</feature>
<dbReference type="Gene3D" id="2.120.10.30">
    <property type="entry name" value="TolB, C-terminal domain"/>
    <property type="match status" value="1"/>
</dbReference>
<dbReference type="PANTHER" id="PTHR19328:SF75">
    <property type="entry name" value="ALDOSE SUGAR DEHYDROGENASE YLII"/>
    <property type="match status" value="1"/>
</dbReference>
<dbReference type="AlphaFoldDB" id="A0A840A6U2"/>
<name>A0A840A6U2_9CAUL</name>
<keyword evidence="4" id="KW-1185">Reference proteome</keyword>
<dbReference type="PANTHER" id="PTHR19328">
    <property type="entry name" value="HEDGEHOG-INTERACTING PROTEIN"/>
    <property type="match status" value="1"/>
</dbReference>
<dbReference type="InterPro" id="IPR011041">
    <property type="entry name" value="Quinoprot_gluc/sorb_DH_b-prop"/>
</dbReference>
<evidence type="ECO:0000259" key="2">
    <source>
        <dbReference type="Pfam" id="PF07995"/>
    </source>
</evidence>
<sequence length="407" mass="43162">MRRLLLTTAIAGLVAACGGTEGQARSNPGAPVASKPANAPDQRPAFAGQTRAPEVKSNVAVQVTTVAEGLNMPWGLAFLPDGRLLISEKHLGQLRILGTDGKLSGPVQGLPAVVGADQGGLLGLAVDPKFSENGLIYWAYAEPAENGTNHTAVARGKLTGDRVENVQVIFRQTPSLNSTKHYGGRLVFAPDGTLFVTTGERSILEGRAQAQRLDGTLGKVVRINSDGSIPKDNPFVGKAGVKPEIWSYGHRNILSAAIDPKTGKLWEVEHGARGGDELNQPQAGKDYGWPTITYGMEYSGKPIGAGLTAKEGMEQPVYYWDPVIAPAGMAFYEADLFPAWKGNILIGGLASKAVVRLVMQDGKVVGEERLLTDLNERIRDVIVGPDGALYLATDSKNGRVLKVTPKG</sequence>
<accession>A0A840A6U2</accession>
<dbReference type="PROSITE" id="PS51257">
    <property type="entry name" value="PROKAR_LIPOPROTEIN"/>
    <property type="match status" value="1"/>
</dbReference>